<dbReference type="SUPFAM" id="SSF51569">
    <property type="entry name" value="Aldolase"/>
    <property type="match status" value="1"/>
</dbReference>
<keyword evidence="3 5" id="KW-0704">Schiff base</keyword>
<protein>
    <recommendedName>
        <fullName evidence="5">(5-formylfuran-3-yl)methyl phosphate synthase</fullName>
        <ecNumber evidence="5">4.2.3.153</ecNumber>
    </recommendedName>
    <alternativeName>
        <fullName evidence="5">4-(hydroxymethyl)-2-furancarboxaldehyde-phosphate synthase</fullName>
        <shortName evidence="5">4-HFC-P synthase</shortName>
    </alternativeName>
</protein>
<evidence type="ECO:0000256" key="6">
    <source>
        <dbReference type="PIRSR" id="PIRSR015957-1"/>
    </source>
</evidence>
<dbReference type="GO" id="GO:2001120">
    <property type="term" value="P:methanofuran biosynthetic process"/>
    <property type="evidence" value="ECO:0007669"/>
    <property type="project" value="UniProtKB-UniRule"/>
</dbReference>
<gene>
    <name evidence="5" type="primary">mfnB</name>
    <name evidence="7" type="ORF">SZ63_09090</name>
</gene>
<dbReference type="GO" id="GO:0016830">
    <property type="term" value="F:carbon-carbon lyase activity"/>
    <property type="evidence" value="ECO:0007669"/>
    <property type="project" value="UniProtKB-UniRule"/>
</dbReference>
<comment type="function">
    <text evidence="1 5">Catalyzes the formation of 4-(hydroxymethyl)-2-furancarboxaldehyde phosphate (4-HFC-P) from two molecules of glyceraldehyde-3-P (GA-3-P).</text>
</comment>
<proteinExistence type="inferred from homology"/>
<feature type="active site" description="Schiff-base intermediate with substrate" evidence="5 6">
    <location>
        <position position="25"/>
    </location>
</feature>
<dbReference type="AlphaFoldDB" id="A0A0H1QXV8"/>
<dbReference type="RefSeq" id="WP_048184458.1">
    <property type="nucleotide sequence ID" value="NZ_JXOJ01000004.1"/>
</dbReference>
<dbReference type="PIRSF" id="PIRSF015957">
    <property type="entry name" value="UCP015957"/>
    <property type="match status" value="1"/>
</dbReference>
<keyword evidence="8" id="KW-1185">Reference proteome</keyword>
<accession>A0A0H1QXV8</accession>
<comment type="caution">
    <text evidence="7">The sequence shown here is derived from an EMBL/GenBank/DDBJ whole genome shotgun (WGS) entry which is preliminary data.</text>
</comment>
<dbReference type="EMBL" id="JXOJ01000004">
    <property type="protein sequence ID" value="KLK87765.1"/>
    <property type="molecule type" value="Genomic_DNA"/>
</dbReference>
<evidence type="ECO:0000313" key="8">
    <source>
        <dbReference type="Proteomes" id="UP000035301"/>
    </source>
</evidence>
<feature type="active site" description="Proton acceptor" evidence="5 6">
    <location>
        <position position="82"/>
    </location>
</feature>
<evidence type="ECO:0000256" key="5">
    <source>
        <dbReference type="HAMAP-Rule" id="MF_00681"/>
    </source>
</evidence>
<dbReference type="InterPro" id="IPR035081">
    <property type="entry name" value="4HFCP_synth_arc"/>
</dbReference>
<dbReference type="Proteomes" id="UP000035301">
    <property type="component" value="Unassembled WGS sequence"/>
</dbReference>
<evidence type="ECO:0000313" key="7">
    <source>
        <dbReference type="EMBL" id="KLK87765.1"/>
    </source>
</evidence>
<dbReference type="InterPro" id="IPR007565">
    <property type="entry name" value="4HFCP_synth"/>
</dbReference>
<dbReference type="PATRIC" id="fig|1550566.3.peg.1978"/>
<evidence type="ECO:0000256" key="4">
    <source>
        <dbReference type="ARBA" id="ARBA00047628"/>
    </source>
</evidence>
<organism evidence="7 8">
    <name type="scientific">Methanoculleus sediminis</name>
    <dbReference type="NCBI Taxonomy" id="1550566"/>
    <lineage>
        <taxon>Archaea</taxon>
        <taxon>Methanobacteriati</taxon>
        <taxon>Methanobacteriota</taxon>
        <taxon>Stenosarchaea group</taxon>
        <taxon>Methanomicrobia</taxon>
        <taxon>Methanomicrobiales</taxon>
        <taxon>Methanomicrobiaceae</taxon>
        <taxon>Methanoculleus</taxon>
    </lineage>
</organism>
<dbReference type="UniPathway" id="UPA00080"/>
<dbReference type="STRING" id="1550566.SZ63_09090"/>
<dbReference type="Pfam" id="PF04476">
    <property type="entry name" value="4HFCP_synth"/>
    <property type="match status" value="1"/>
</dbReference>
<dbReference type="HAMAP" id="MF_00681">
    <property type="entry name" value="MfnB"/>
    <property type="match status" value="1"/>
</dbReference>
<evidence type="ECO:0000256" key="3">
    <source>
        <dbReference type="ARBA" id="ARBA00023270"/>
    </source>
</evidence>
<comment type="catalytic activity">
    <reaction evidence="4 5">
        <text>2 D-glyceraldehyde 3-phosphate = 4-(hydroxymethyl)-2-furancarboxaldehyde phosphate + phosphate + 2 H2O</text>
        <dbReference type="Rhea" id="RHEA:43536"/>
        <dbReference type="ChEBI" id="CHEBI:15377"/>
        <dbReference type="ChEBI" id="CHEBI:43474"/>
        <dbReference type="ChEBI" id="CHEBI:59776"/>
        <dbReference type="ChEBI" id="CHEBI:83407"/>
        <dbReference type="EC" id="4.2.3.153"/>
    </reaction>
</comment>
<sequence>MQLLVSPSSIEEARSSLSADIIDVKKPSEGSLGANFPWIIRGIKEIAGKKPVSAAIGDNEYKPGTAALSAYGAAHAGADYIKVGLMFDGDDRAREVIEAVTTAVKREFPEKYVVIAAYADFARMGTISPFAISSLVADAGADIAMIDTGIKDGKSLFEFMDEEALARFTERNRELGLQTALAGSLKFEDLDALKRIDPEIIGVRGMVCGGDRSTAVRAELVEKAMMMLR</sequence>
<dbReference type="EC" id="4.2.3.153" evidence="5"/>
<comment type="pathway">
    <text evidence="5">Cofactor biosynthesis; methanofuran biosynthesis.</text>
</comment>
<name>A0A0H1QXV8_9EURY</name>
<comment type="similarity">
    <text evidence="5">Belongs to the MfnB family.</text>
</comment>
<dbReference type="NCBIfam" id="NF002575">
    <property type="entry name" value="PRK02227.1-3"/>
    <property type="match status" value="1"/>
</dbReference>
<evidence type="ECO:0000256" key="1">
    <source>
        <dbReference type="ARBA" id="ARBA00003810"/>
    </source>
</evidence>
<keyword evidence="2 5" id="KW-0456">Lyase</keyword>
<dbReference type="OrthoDB" id="81473at2157"/>
<evidence type="ECO:0000256" key="2">
    <source>
        <dbReference type="ARBA" id="ARBA00023239"/>
    </source>
</evidence>
<reference evidence="7 8" key="1">
    <citation type="journal article" date="2015" name="Int. J. Syst. Evol. Microbiol.">
        <title>Methanoculleus sediminis sp. nov., a methanogen from sediments near a submarine mud volcano.</title>
        <authorList>
            <person name="Chen S.C."/>
            <person name="Chen M.F."/>
            <person name="Lai M.C."/>
            <person name="Weng C.Y."/>
            <person name="Wu S.Y."/>
            <person name="Lin S."/>
            <person name="Yang T.F."/>
            <person name="Chen P.C."/>
        </authorList>
    </citation>
    <scope>NUCLEOTIDE SEQUENCE [LARGE SCALE GENOMIC DNA]</scope>
    <source>
        <strain evidence="7 8">S3Fa</strain>
    </source>
</reference>